<feature type="signal peptide" evidence="1">
    <location>
        <begin position="1"/>
        <end position="24"/>
    </location>
</feature>
<evidence type="ECO:0008006" key="4">
    <source>
        <dbReference type="Google" id="ProtNLM"/>
    </source>
</evidence>
<feature type="chain" id="PRO_5015447617" description="Autotransporter domain-containing protein" evidence="1">
    <location>
        <begin position="25"/>
        <end position="529"/>
    </location>
</feature>
<comment type="caution">
    <text evidence="2">The sequence shown here is derived from an EMBL/GenBank/DDBJ whole genome shotgun (WGS) entry which is preliminary data.</text>
</comment>
<evidence type="ECO:0000256" key="1">
    <source>
        <dbReference type="SAM" id="SignalP"/>
    </source>
</evidence>
<keyword evidence="3" id="KW-1185">Reference proteome</keyword>
<name>A0A2S7TXR0_9BACT</name>
<gene>
    <name evidence="2" type="ORF">BSZ32_02805</name>
</gene>
<accession>A0A2S7TXR0</accession>
<protein>
    <recommendedName>
        <fullName evidence="4">Autotransporter domain-containing protein</fullName>
    </recommendedName>
</protein>
<sequence length="529" mass="54696">MKTIRKSTLSGLFAGILASHSALAADVSPLVNYQGYVTDSNGDAIGIGSPVNRKMLFKVYDAASGGNLLWTEEHTATLSEGRFSVLLGNGAQFGSDAHDGLNSVFATASVAEYYVGITVDDGDDILNGTDTEISPRQRIVSSVFALRAASADSVTAGTDLSLGTDNGLGLYSGSKQFGGNTINGPVLYGNGGGVLGSQTGSTQTTALSWDAAGKLIAADDLDVTGDLDVAGNLTLAKTLDLGVAGKLNLNQRKLNFYGPVDTTNYMQYVAAPTQGPGIYGYDGGILGANSPTKVDTLKWNKDGVNITGGLTATGTVTGAHITTGGTVTASVLSSGGTITGRNGHFTASELGTTFGQGAHIEWNRMDNNGSTYIMNHKGTGIGGIRFGEVTSDKTFTLGMFLTADGLSVEGNVAADGKSVVTGEEMLRMLRGTVSLNGVITHGSGYTVTKSATVTGLYLVKFNTDFSSIPSVTANIKEDVATQAAINTSRHHGFVTIMNTNASSFWYKVYGGDGVPNRDLGVTFIVMGPR</sequence>
<evidence type="ECO:0000313" key="3">
    <source>
        <dbReference type="Proteomes" id="UP000239907"/>
    </source>
</evidence>
<dbReference type="Proteomes" id="UP000239907">
    <property type="component" value="Unassembled WGS sequence"/>
</dbReference>
<dbReference type="RefSeq" id="WP_105042017.1">
    <property type="nucleotide sequence ID" value="NZ_MQWA01000001.1"/>
</dbReference>
<dbReference type="AlphaFoldDB" id="A0A2S7TXR0"/>
<keyword evidence="1" id="KW-0732">Signal</keyword>
<dbReference type="OrthoDB" id="1488700at2"/>
<proteinExistence type="predicted"/>
<dbReference type="InterPro" id="IPR006530">
    <property type="entry name" value="YD"/>
</dbReference>
<reference evidence="2 3" key="1">
    <citation type="submission" date="2016-12" db="EMBL/GenBank/DDBJ databases">
        <title>Study of bacterial adaptation to deep sea.</title>
        <authorList>
            <person name="Song J."/>
            <person name="Yoshizawa S."/>
            <person name="Kogure K."/>
        </authorList>
    </citation>
    <scope>NUCLEOTIDE SEQUENCE [LARGE SCALE GENOMIC DNA]</scope>
    <source>
        <strain evidence="2 3">SAORIC-165</strain>
    </source>
</reference>
<dbReference type="NCBIfam" id="TIGR01643">
    <property type="entry name" value="YD_repeat_2x"/>
    <property type="match status" value="1"/>
</dbReference>
<evidence type="ECO:0000313" key="2">
    <source>
        <dbReference type="EMBL" id="PQJ27528.1"/>
    </source>
</evidence>
<organism evidence="2 3">
    <name type="scientific">Rubritalea profundi</name>
    <dbReference type="NCBI Taxonomy" id="1658618"/>
    <lineage>
        <taxon>Bacteria</taxon>
        <taxon>Pseudomonadati</taxon>
        <taxon>Verrucomicrobiota</taxon>
        <taxon>Verrucomicrobiia</taxon>
        <taxon>Verrucomicrobiales</taxon>
        <taxon>Rubritaleaceae</taxon>
        <taxon>Rubritalea</taxon>
    </lineage>
</organism>
<dbReference type="EMBL" id="MQWA01000001">
    <property type="protein sequence ID" value="PQJ27528.1"/>
    <property type="molecule type" value="Genomic_DNA"/>
</dbReference>